<evidence type="ECO:0000259" key="1">
    <source>
        <dbReference type="Pfam" id="PF13649"/>
    </source>
</evidence>
<dbReference type="Gene3D" id="1.10.3210.10">
    <property type="entry name" value="Hypothetical protein af1432"/>
    <property type="match status" value="1"/>
</dbReference>
<dbReference type="AlphaFoldDB" id="A0A1F7IEB0"/>
<dbReference type="CDD" id="cd02440">
    <property type="entry name" value="AdoMet_MTases"/>
    <property type="match status" value="1"/>
</dbReference>
<dbReference type="InterPro" id="IPR029063">
    <property type="entry name" value="SAM-dependent_MTases_sf"/>
</dbReference>
<comment type="caution">
    <text evidence="2">The sequence shown here is derived from an EMBL/GenBank/DDBJ whole genome shotgun (WGS) entry which is preliminary data.</text>
</comment>
<sequence length="699" mass="79396">MSGELSKEYRNIALLGRYSVDDRRRKGYSVSEAHNIPHLRDVANLTHLVGDIVGFTAREKFLTFITGWSHDRVRSPSDNPDTKDDEISANKTKELLKDLRRRKIIFTNQEEQEAIAFAIKNHSKYPEWLKDPQTRNNTPESLKDKLWLALFVADKMTANGPTVIARRPSYQAGDKLRRQDGEWRDFGFIPDRDEGLVVAIESLLRLAFINPEGIYPDNLKPLVHPLYETQRQFVVGICRAAGLSIQDISTLLLNMTNQDGKSIFEVRKIKAPVEVVDLVREIIEKSGISEEQIQSSSVDLANSAAETVAYFSNNFEKDLDQLVLDRNPQNEQARSWQKEMIAHNNGSWLENKKIEIALEKNTPHDESLMPLTMGSPNRAPNYAIQNWGVPMIDERTVTDLYQAEWAQGTKGQLDSVSQAAERAGLGNHPELLRQKTAQVVKEILKNYPFTDKLRILDVGIGPGLSSLATWLAIPKELRSKVEMVLLDPSAKSLDAAEQLMKEHEIDYRRIDGVDLDIPQYLFKESVDILTGVASIHHHSRIPFDIYNRVLKPGGFAVFADWHNSIWENPASVYLFLQSFDWPKKTEGLAHFLQVYPKAKEKLPELSDSAVRQANEDITKFWLAYAEILSQEGDLGQNAIWPLEGHRPVERYVESMEQVGFLMNTVEIRRIIESGVVDSNPYQLLPDSSLLNVTIGQKPK</sequence>
<accession>A0A1F7IEB0</accession>
<name>A0A1F7IEB0_9BACT</name>
<dbReference type="Proteomes" id="UP000177698">
    <property type="component" value="Unassembled WGS sequence"/>
</dbReference>
<dbReference type="InterPro" id="IPR003607">
    <property type="entry name" value="HD/PDEase_dom"/>
</dbReference>
<proteinExistence type="predicted"/>
<dbReference type="STRING" id="1802056.A2954_07545"/>
<organism evidence="2 3">
    <name type="scientific">Candidatus Roizmanbacteria bacterium RIFCSPLOWO2_01_FULL_37_12</name>
    <dbReference type="NCBI Taxonomy" id="1802056"/>
    <lineage>
        <taxon>Bacteria</taxon>
        <taxon>Candidatus Roizmaniibacteriota</taxon>
    </lineage>
</organism>
<dbReference type="InterPro" id="IPR041698">
    <property type="entry name" value="Methyltransf_25"/>
</dbReference>
<reference evidence="2 3" key="1">
    <citation type="journal article" date="2016" name="Nat. Commun.">
        <title>Thousands of microbial genomes shed light on interconnected biogeochemical processes in an aquifer system.</title>
        <authorList>
            <person name="Anantharaman K."/>
            <person name="Brown C.T."/>
            <person name="Hug L.A."/>
            <person name="Sharon I."/>
            <person name="Castelle C.J."/>
            <person name="Probst A.J."/>
            <person name="Thomas B.C."/>
            <person name="Singh A."/>
            <person name="Wilkins M.J."/>
            <person name="Karaoz U."/>
            <person name="Brodie E.L."/>
            <person name="Williams K.H."/>
            <person name="Hubbard S.S."/>
            <person name="Banfield J.F."/>
        </authorList>
    </citation>
    <scope>NUCLEOTIDE SEQUENCE [LARGE SCALE GENOMIC DNA]</scope>
</reference>
<evidence type="ECO:0000313" key="2">
    <source>
        <dbReference type="EMBL" id="OGK41703.1"/>
    </source>
</evidence>
<dbReference type="Gene3D" id="3.40.50.150">
    <property type="entry name" value="Vaccinia Virus protein VP39"/>
    <property type="match status" value="1"/>
</dbReference>
<dbReference type="SUPFAM" id="SSF53335">
    <property type="entry name" value="S-adenosyl-L-methionine-dependent methyltransferases"/>
    <property type="match status" value="1"/>
</dbReference>
<dbReference type="CDD" id="cd00077">
    <property type="entry name" value="HDc"/>
    <property type="match status" value="1"/>
</dbReference>
<dbReference type="Pfam" id="PF13649">
    <property type="entry name" value="Methyltransf_25"/>
    <property type="match status" value="1"/>
</dbReference>
<feature type="domain" description="Methyltransferase" evidence="1">
    <location>
        <begin position="455"/>
        <end position="554"/>
    </location>
</feature>
<protein>
    <recommendedName>
        <fullName evidence="1">Methyltransferase domain-containing protein</fullName>
    </recommendedName>
</protein>
<dbReference type="SUPFAM" id="SSF109604">
    <property type="entry name" value="HD-domain/PDEase-like"/>
    <property type="match status" value="1"/>
</dbReference>
<gene>
    <name evidence="2" type="ORF">A2954_07545</name>
</gene>
<evidence type="ECO:0000313" key="3">
    <source>
        <dbReference type="Proteomes" id="UP000177698"/>
    </source>
</evidence>
<dbReference type="EMBL" id="MGAG01000010">
    <property type="protein sequence ID" value="OGK41703.1"/>
    <property type="molecule type" value="Genomic_DNA"/>
</dbReference>